<proteinExistence type="predicted"/>
<dbReference type="SUPFAM" id="SSF57850">
    <property type="entry name" value="RING/U-box"/>
    <property type="match status" value="2"/>
</dbReference>
<keyword evidence="3" id="KW-0479">Metal-binding</keyword>
<sequence length="570" mass="64605">MMSSISLPLNQQIYTAIYYFLIRAPPTWSELEKEEAIPQASTKKAEERPKAVDMLPNLQEVLTDFELEANKFAKVSPYGPADAMANYVIENPQKFKKKKLANGRQGTPADTLEATLVTLTNYDLAERFKSTISGNVLAAFLKDFNAFFTAQNQFCPLDDTLEYDKDVTNQLLHQNFPSCRSQLIMHLVEEFSGRYSSAAAVCFFVESGYANLIQKYFEHIETQTWESITLLMPSARKRRKNWMDTPCNGSVAMSCQIWANFLARCRRDYQEIFDEENDRLVKNADQFERKVPEFTCEVCFETFSKKSAITCTLQVGLVDEEAQPGSSKALDNPACESHSFCVDCVRGAAEAATTEMPLAEGGVGLKCMAHKCPNPILFSECRTIIPPAIRKVLNDRITEENLGLAKLANLERCKRCNFAIQMEVPKEVSKVFSCLKCHYEYCRLCEADWDDIHFGKPCKEVEKIVGDTHKIANQMSEAIIRKCGKCSLPFVKLDGCNKMACRCGQTQCYICRATNIKYDHFCQHFRQPRQKGCTSCNKTCLLWQNAETGNKKELARIREEAVQNGMEAPI</sequence>
<dbReference type="PANTHER" id="PTHR22770">
    <property type="entry name" value="UBIQUITIN CONJUGATING ENZYME 7 INTERACTING PROTEIN-RELATED"/>
    <property type="match status" value="1"/>
</dbReference>
<evidence type="ECO:0000256" key="4">
    <source>
        <dbReference type="ARBA" id="ARBA00022737"/>
    </source>
</evidence>
<evidence type="ECO:0000256" key="2">
    <source>
        <dbReference type="ARBA" id="ARBA00022679"/>
    </source>
</evidence>
<comment type="pathway">
    <text evidence="1">Protein modification; protein ubiquitination.</text>
</comment>
<dbReference type="PANTHER" id="PTHR22770:SF47">
    <property type="entry name" value="E3 UBIQUITIN-PROTEIN LIGASE RNF216"/>
    <property type="match status" value="1"/>
</dbReference>
<name>A0A915EGT7_9BILA</name>
<dbReference type="Proteomes" id="UP000887574">
    <property type="component" value="Unplaced"/>
</dbReference>
<dbReference type="CDD" id="cd20339">
    <property type="entry name" value="BRcat_RBR_RNF216"/>
    <property type="match status" value="1"/>
</dbReference>
<dbReference type="InterPro" id="IPR047546">
    <property type="entry name" value="Rcat_RBR_RNF216"/>
</dbReference>
<dbReference type="InterPro" id="IPR051628">
    <property type="entry name" value="LUBAC_E3_Ligases"/>
</dbReference>
<dbReference type="WBParaSite" id="jg5190">
    <property type="protein sequence ID" value="jg5190"/>
    <property type="gene ID" value="jg5190"/>
</dbReference>
<evidence type="ECO:0000256" key="3">
    <source>
        <dbReference type="ARBA" id="ARBA00022723"/>
    </source>
</evidence>
<keyword evidence="5" id="KW-0863">Zinc-finger</keyword>
<dbReference type="Gene3D" id="1.20.120.1750">
    <property type="match status" value="1"/>
</dbReference>
<feature type="domain" description="RING-type" evidence="8">
    <location>
        <begin position="292"/>
        <end position="540"/>
    </location>
</feature>
<evidence type="ECO:0000256" key="1">
    <source>
        <dbReference type="ARBA" id="ARBA00004906"/>
    </source>
</evidence>
<evidence type="ECO:0000313" key="9">
    <source>
        <dbReference type="Proteomes" id="UP000887574"/>
    </source>
</evidence>
<keyword evidence="7" id="KW-0862">Zinc</keyword>
<dbReference type="Pfam" id="PF26200">
    <property type="entry name" value="Rcat_RNF216"/>
    <property type="match status" value="1"/>
</dbReference>
<dbReference type="GO" id="GO:0016740">
    <property type="term" value="F:transferase activity"/>
    <property type="evidence" value="ECO:0007669"/>
    <property type="project" value="UniProtKB-KW"/>
</dbReference>
<dbReference type="InterPro" id="IPR044066">
    <property type="entry name" value="TRIAD_supradom"/>
</dbReference>
<dbReference type="PROSITE" id="PS51873">
    <property type="entry name" value="TRIAD"/>
    <property type="match status" value="1"/>
</dbReference>
<organism evidence="9 10">
    <name type="scientific">Ditylenchus dipsaci</name>
    <dbReference type="NCBI Taxonomy" id="166011"/>
    <lineage>
        <taxon>Eukaryota</taxon>
        <taxon>Metazoa</taxon>
        <taxon>Ecdysozoa</taxon>
        <taxon>Nematoda</taxon>
        <taxon>Chromadorea</taxon>
        <taxon>Rhabditida</taxon>
        <taxon>Tylenchina</taxon>
        <taxon>Tylenchomorpha</taxon>
        <taxon>Sphaerularioidea</taxon>
        <taxon>Anguinidae</taxon>
        <taxon>Anguininae</taxon>
        <taxon>Ditylenchus</taxon>
    </lineage>
</organism>
<keyword evidence="9" id="KW-1185">Reference proteome</keyword>
<evidence type="ECO:0000256" key="6">
    <source>
        <dbReference type="ARBA" id="ARBA00022786"/>
    </source>
</evidence>
<keyword evidence="2" id="KW-0808">Transferase</keyword>
<evidence type="ECO:0000313" key="10">
    <source>
        <dbReference type="WBParaSite" id="jg5190"/>
    </source>
</evidence>
<accession>A0A915EGT7</accession>
<dbReference type="CDD" id="cd20353">
    <property type="entry name" value="Rcat_RBR_RNF216"/>
    <property type="match status" value="1"/>
</dbReference>
<dbReference type="InterPro" id="IPR047545">
    <property type="entry name" value="BRcat_RBR_RNF216"/>
</dbReference>
<evidence type="ECO:0000256" key="5">
    <source>
        <dbReference type="ARBA" id="ARBA00022771"/>
    </source>
</evidence>
<keyword evidence="4" id="KW-0677">Repeat</keyword>
<evidence type="ECO:0000256" key="7">
    <source>
        <dbReference type="ARBA" id="ARBA00022833"/>
    </source>
</evidence>
<evidence type="ECO:0000259" key="8">
    <source>
        <dbReference type="PROSITE" id="PS51873"/>
    </source>
</evidence>
<dbReference type="GO" id="GO:0008270">
    <property type="term" value="F:zinc ion binding"/>
    <property type="evidence" value="ECO:0007669"/>
    <property type="project" value="UniProtKB-KW"/>
</dbReference>
<reference evidence="10" key="1">
    <citation type="submission" date="2022-11" db="UniProtKB">
        <authorList>
            <consortium name="WormBaseParasite"/>
        </authorList>
    </citation>
    <scope>IDENTIFICATION</scope>
</reference>
<dbReference type="AlphaFoldDB" id="A0A915EGT7"/>
<keyword evidence="6" id="KW-0833">Ubl conjugation pathway</keyword>
<protein>
    <submittedName>
        <fullName evidence="10">RING-type domain-containing protein</fullName>
    </submittedName>
</protein>